<dbReference type="OrthoDB" id="10909at2157"/>
<comment type="similarity">
    <text evidence="1">Belongs to the ABC transporter superfamily.</text>
</comment>
<dbReference type="InterPro" id="IPR027417">
    <property type="entry name" value="P-loop_NTPase"/>
</dbReference>
<evidence type="ECO:0000313" key="5">
    <source>
        <dbReference type="Proteomes" id="UP000075321"/>
    </source>
</evidence>
<gene>
    <name evidence="4" type="primary">btuD_5</name>
    <name evidence="4" type="ORF">HAPAU_40380</name>
</gene>
<reference evidence="4 5" key="1">
    <citation type="submission" date="2016-02" db="EMBL/GenBank/DDBJ databases">
        <title>Genome sequence of Halalkalicoccus paucihalophilus DSM 24557.</title>
        <authorList>
            <person name="Poehlein A."/>
            <person name="Daniel R."/>
        </authorList>
    </citation>
    <scope>NUCLEOTIDE SEQUENCE [LARGE SCALE GENOMIC DNA]</scope>
    <source>
        <strain evidence="4 5">DSM 24557</strain>
    </source>
</reference>
<dbReference type="Proteomes" id="UP000075321">
    <property type="component" value="Unassembled WGS sequence"/>
</dbReference>
<sequence length="214" mass="23460">MTTVMTEKEPSAESLISVDVVTFGYGNVSVLESVSIDVESGSFLGLIGPNGSDKSTLLDLMLGLRRPSEGTVSLFGEPAHEFDAGERIGYVAQDATKVARDTSVTVQEVVEMRRYPWRLFGRFSVEDRRAVDEPTVGVDAESREEFYSLLAGLNATGLTVILIEHDIGVVTTYATDIRCLNRQLYFDGDPSAFVETDALAQAYGTDQHVLYHDH</sequence>
<evidence type="ECO:0000259" key="3">
    <source>
        <dbReference type="PROSITE" id="PS50893"/>
    </source>
</evidence>
<dbReference type="GO" id="GO:0005524">
    <property type="term" value="F:ATP binding"/>
    <property type="evidence" value="ECO:0007669"/>
    <property type="project" value="UniProtKB-KW"/>
</dbReference>
<dbReference type="PANTHER" id="PTHR42734">
    <property type="entry name" value="METAL TRANSPORT SYSTEM ATP-BINDING PROTEIN TM_0124-RELATED"/>
    <property type="match status" value="1"/>
</dbReference>
<keyword evidence="4" id="KW-0067">ATP-binding</keyword>
<dbReference type="AlphaFoldDB" id="A0A151A8L4"/>
<comment type="caution">
    <text evidence="4">The sequence shown here is derived from an EMBL/GenBank/DDBJ whole genome shotgun (WGS) entry which is preliminary data.</text>
</comment>
<proteinExistence type="inferred from homology"/>
<keyword evidence="2" id="KW-0813">Transport</keyword>
<feature type="domain" description="ABC transporter" evidence="3">
    <location>
        <begin position="15"/>
        <end position="206"/>
    </location>
</feature>
<evidence type="ECO:0000256" key="1">
    <source>
        <dbReference type="ARBA" id="ARBA00005417"/>
    </source>
</evidence>
<evidence type="ECO:0000256" key="2">
    <source>
        <dbReference type="ARBA" id="ARBA00022448"/>
    </source>
</evidence>
<name>A0A151A8L4_9EURY</name>
<keyword evidence="5" id="KW-1185">Reference proteome</keyword>
<dbReference type="GO" id="GO:0016887">
    <property type="term" value="F:ATP hydrolysis activity"/>
    <property type="evidence" value="ECO:0007669"/>
    <property type="project" value="InterPro"/>
</dbReference>
<dbReference type="PANTHER" id="PTHR42734:SF5">
    <property type="entry name" value="IRON TRANSPORT SYSTEM ATP-BINDING PROTEIN HI_0361-RELATED"/>
    <property type="match status" value="1"/>
</dbReference>
<dbReference type="InterPro" id="IPR050153">
    <property type="entry name" value="Metal_Ion_Import_ABC"/>
</dbReference>
<accession>A0A151A8L4</accession>
<organism evidence="4 5">
    <name type="scientific">Halalkalicoccus paucihalophilus</name>
    <dbReference type="NCBI Taxonomy" id="1008153"/>
    <lineage>
        <taxon>Archaea</taxon>
        <taxon>Methanobacteriati</taxon>
        <taxon>Methanobacteriota</taxon>
        <taxon>Stenosarchaea group</taxon>
        <taxon>Halobacteria</taxon>
        <taxon>Halobacteriales</taxon>
        <taxon>Halococcaceae</taxon>
        <taxon>Halalkalicoccus</taxon>
    </lineage>
</organism>
<dbReference type="Gene3D" id="3.40.50.300">
    <property type="entry name" value="P-loop containing nucleotide triphosphate hydrolases"/>
    <property type="match status" value="2"/>
</dbReference>
<protein>
    <submittedName>
        <fullName evidence="4">Cobalamin import ATP-binding protein BtuD</fullName>
        <ecNumber evidence="4">3.6.3.33</ecNumber>
    </submittedName>
</protein>
<evidence type="ECO:0000313" key="4">
    <source>
        <dbReference type="EMBL" id="KYH23959.1"/>
    </source>
</evidence>
<keyword evidence="4" id="KW-0378">Hydrolase</keyword>
<dbReference type="PATRIC" id="fig|1008153.3.peg.4326"/>
<keyword evidence="4" id="KW-0547">Nucleotide-binding</keyword>
<dbReference type="RefSeq" id="WP_066385692.1">
    <property type="nucleotide sequence ID" value="NZ_LTAZ01000017.1"/>
</dbReference>
<dbReference type="SUPFAM" id="SSF52540">
    <property type="entry name" value="P-loop containing nucleoside triphosphate hydrolases"/>
    <property type="match status" value="1"/>
</dbReference>
<dbReference type="InterPro" id="IPR003439">
    <property type="entry name" value="ABC_transporter-like_ATP-bd"/>
</dbReference>
<dbReference type="PROSITE" id="PS50893">
    <property type="entry name" value="ABC_TRANSPORTER_2"/>
    <property type="match status" value="1"/>
</dbReference>
<dbReference type="EC" id="3.6.3.33" evidence="4"/>
<dbReference type="Pfam" id="PF00005">
    <property type="entry name" value="ABC_tran"/>
    <property type="match status" value="1"/>
</dbReference>
<dbReference type="EMBL" id="LTAZ01000017">
    <property type="protein sequence ID" value="KYH23959.1"/>
    <property type="molecule type" value="Genomic_DNA"/>
</dbReference>